<sequence length="139" mass="14872">MNATDSLLLPLADAGRLNGLSNGALGARYRFWRDADGVRHVFSVYPADQAPDYPDAIALVTRRTPAGPIAMWAGRPGADARRMAERLDAEEIHIHVFGDAPAPALRGLIRDRAPIERATPRPADSAASLGLLIARRAAA</sequence>
<evidence type="ECO:0000313" key="1">
    <source>
        <dbReference type="EMBL" id="RLP74200.1"/>
    </source>
</evidence>
<reference evidence="1 2" key="1">
    <citation type="submission" date="2018-10" db="EMBL/GenBank/DDBJ databases">
        <title>Xanthobacter tagetidis genome sequencing and assembly.</title>
        <authorList>
            <person name="Maclea K.S."/>
            <person name="Goen A.E."/>
            <person name="Fatima S.A."/>
        </authorList>
    </citation>
    <scope>NUCLEOTIDE SEQUENCE [LARGE SCALE GENOMIC DNA]</scope>
    <source>
        <strain evidence="1 2">ATCC 700314</strain>
    </source>
</reference>
<gene>
    <name evidence="1" type="ORF">D9R14_19270</name>
</gene>
<dbReference type="EMBL" id="RCTF01000020">
    <property type="protein sequence ID" value="RLP74200.1"/>
    <property type="molecule type" value="Genomic_DNA"/>
</dbReference>
<name>A0A3L7A2F9_9HYPH</name>
<dbReference type="RefSeq" id="WP_121624980.1">
    <property type="nucleotide sequence ID" value="NZ_JACIIW010000007.1"/>
</dbReference>
<proteinExistence type="predicted"/>
<keyword evidence="2" id="KW-1185">Reference proteome</keyword>
<accession>A0A3L7A2F9</accession>
<organism evidence="1 2">
    <name type="scientific">Xanthobacter tagetidis</name>
    <dbReference type="NCBI Taxonomy" id="60216"/>
    <lineage>
        <taxon>Bacteria</taxon>
        <taxon>Pseudomonadati</taxon>
        <taxon>Pseudomonadota</taxon>
        <taxon>Alphaproteobacteria</taxon>
        <taxon>Hyphomicrobiales</taxon>
        <taxon>Xanthobacteraceae</taxon>
        <taxon>Xanthobacter</taxon>
    </lineage>
</organism>
<dbReference type="AlphaFoldDB" id="A0A3L7A2F9"/>
<comment type="caution">
    <text evidence="1">The sequence shown here is derived from an EMBL/GenBank/DDBJ whole genome shotgun (WGS) entry which is preliminary data.</text>
</comment>
<evidence type="ECO:0000313" key="2">
    <source>
        <dbReference type="Proteomes" id="UP000269692"/>
    </source>
</evidence>
<dbReference type="Proteomes" id="UP000269692">
    <property type="component" value="Unassembled WGS sequence"/>
</dbReference>
<protein>
    <submittedName>
        <fullName evidence="1">Uncharacterized protein</fullName>
    </submittedName>
</protein>
<dbReference type="OrthoDB" id="8456956at2"/>